<evidence type="ECO:0000313" key="8">
    <source>
        <dbReference type="EMBL" id="SFN63236.1"/>
    </source>
</evidence>
<dbReference type="eggNOG" id="COG0330">
    <property type="taxonomic scope" value="Bacteria"/>
</dbReference>
<reference evidence="9" key="1">
    <citation type="submission" date="2016-10" db="EMBL/GenBank/DDBJ databases">
        <authorList>
            <person name="Varghese N."/>
        </authorList>
    </citation>
    <scope>NUCLEOTIDE SEQUENCE [LARGE SCALE GENOMIC DNA]</scope>
    <source>
        <strain evidence="9">Nsp8</strain>
    </source>
</reference>
<evidence type="ECO:0000313" key="9">
    <source>
        <dbReference type="Proteomes" id="UP000183107"/>
    </source>
</evidence>
<organism evidence="8 9">
    <name type="scientific">Nitrosospira briensis</name>
    <dbReference type="NCBI Taxonomy" id="35799"/>
    <lineage>
        <taxon>Bacteria</taxon>
        <taxon>Pseudomonadati</taxon>
        <taxon>Pseudomonadota</taxon>
        <taxon>Betaproteobacteria</taxon>
        <taxon>Nitrosomonadales</taxon>
        <taxon>Nitrosomonadaceae</taxon>
        <taxon>Nitrosospira</taxon>
    </lineage>
</organism>
<evidence type="ECO:0000256" key="5">
    <source>
        <dbReference type="ARBA" id="ARBA00023136"/>
    </source>
</evidence>
<feature type="domain" description="Band 7" evidence="7">
    <location>
        <begin position="21"/>
        <end position="185"/>
    </location>
</feature>
<keyword evidence="3" id="KW-0812">Transmembrane</keyword>
<protein>
    <recommendedName>
        <fullName evidence="6">Protein HflC</fullName>
    </recommendedName>
</protein>
<gene>
    <name evidence="8" type="ORF">SAMN05216386_1442</name>
</gene>
<evidence type="ECO:0000256" key="3">
    <source>
        <dbReference type="ARBA" id="ARBA00022692"/>
    </source>
</evidence>
<dbReference type="Proteomes" id="UP000183107">
    <property type="component" value="Unassembled WGS sequence"/>
</dbReference>
<dbReference type="SUPFAM" id="SSF117892">
    <property type="entry name" value="Band 7/SPFH domain"/>
    <property type="match status" value="1"/>
</dbReference>
<dbReference type="SMART" id="SM00244">
    <property type="entry name" value="PHB"/>
    <property type="match status" value="1"/>
</dbReference>
<name>A0A1I5AL49_9PROT</name>
<dbReference type="PIRSF" id="PIRSF005651">
    <property type="entry name" value="HflC"/>
    <property type="match status" value="1"/>
</dbReference>
<dbReference type="PANTHER" id="PTHR42911">
    <property type="entry name" value="MODULATOR OF FTSH PROTEASE HFLC"/>
    <property type="match status" value="1"/>
</dbReference>
<dbReference type="OrthoDB" id="9812991at2"/>
<dbReference type="GO" id="GO:0006508">
    <property type="term" value="P:proteolysis"/>
    <property type="evidence" value="ECO:0007669"/>
    <property type="project" value="UniProtKB-KW"/>
</dbReference>
<evidence type="ECO:0000259" key="7">
    <source>
        <dbReference type="SMART" id="SM00244"/>
    </source>
</evidence>
<dbReference type="Pfam" id="PF01145">
    <property type="entry name" value="Band_7"/>
    <property type="match status" value="1"/>
</dbReference>
<keyword evidence="9" id="KW-1185">Reference proteome</keyword>
<comment type="similarity">
    <text evidence="2 6">Belongs to the band 7/mec-2 family. HflC subfamily.</text>
</comment>
<dbReference type="InterPro" id="IPR001107">
    <property type="entry name" value="Band_7"/>
</dbReference>
<evidence type="ECO:0000256" key="6">
    <source>
        <dbReference type="PIRNR" id="PIRNR005651"/>
    </source>
</evidence>
<keyword evidence="8" id="KW-0378">Hydrolase</keyword>
<dbReference type="AlphaFoldDB" id="A0A1I5AL49"/>
<dbReference type="InterPro" id="IPR036013">
    <property type="entry name" value="Band_7/SPFH_dom_sf"/>
</dbReference>
<dbReference type="GO" id="GO:0016020">
    <property type="term" value="C:membrane"/>
    <property type="evidence" value="ECO:0007669"/>
    <property type="project" value="UniProtKB-SubCell"/>
</dbReference>
<keyword evidence="4" id="KW-1133">Transmembrane helix</keyword>
<evidence type="ECO:0000256" key="1">
    <source>
        <dbReference type="ARBA" id="ARBA00004167"/>
    </source>
</evidence>
<proteinExistence type="inferred from homology"/>
<dbReference type="EMBL" id="FOVJ01000002">
    <property type="protein sequence ID" value="SFN63236.1"/>
    <property type="molecule type" value="Genomic_DNA"/>
</dbReference>
<evidence type="ECO:0000256" key="4">
    <source>
        <dbReference type="ARBA" id="ARBA00022989"/>
    </source>
</evidence>
<dbReference type="NCBIfam" id="TIGR01932">
    <property type="entry name" value="hflC"/>
    <property type="match status" value="1"/>
</dbReference>
<dbReference type="InterPro" id="IPR001972">
    <property type="entry name" value="Stomatin_HflK_fam"/>
</dbReference>
<dbReference type="PRINTS" id="PR00721">
    <property type="entry name" value="STOMATIN"/>
</dbReference>
<evidence type="ECO:0000256" key="2">
    <source>
        <dbReference type="ARBA" id="ARBA00007862"/>
    </source>
</evidence>
<comment type="subcellular location">
    <subcellularLocation>
        <location evidence="1">Membrane</location>
        <topology evidence="1">Single-pass membrane protein</topology>
    </subcellularLocation>
</comment>
<keyword evidence="8" id="KW-0645">Protease</keyword>
<dbReference type="RefSeq" id="WP_074796110.1">
    <property type="nucleotide sequence ID" value="NZ_FOVJ01000002.1"/>
</dbReference>
<accession>A0A1I5AL49</accession>
<comment type="function">
    <text evidence="6">HflC and HflK could regulate a protease.</text>
</comment>
<dbReference type="PANTHER" id="PTHR42911:SF1">
    <property type="entry name" value="MODULATOR OF FTSH PROTEASE HFLC"/>
    <property type="match status" value="1"/>
</dbReference>
<dbReference type="STRING" id="1266925.GCA_000619905_01250"/>
<sequence>MKNYTSLLLGILVALFLLGTSSLYIVDQRQQAILFQLGEVVDVKTSPGLYFKIPLAQNVRYFDSRILTMDTAEPERFITSEKKNVLVDLFVKWRIIDVKQYYVSVRGDEMLAQTRLAQTVNSSLRDEFGNRTVHDVVSGERDKIMEIMRQKADADARKIGVEVVDVRLKRVDLPQEVSESVYRRMEAERKRVANELRSTGSAESEKIRADADRQREVILAEAYRKAQEVKGEGDAKASAIYASAFQPNPEFYAFYRSLEAYKQSFRNKSDMMVLEPTSEFFKYLKNSGRNAK</sequence>
<dbReference type="CDD" id="cd03405">
    <property type="entry name" value="SPFH_HflC"/>
    <property type="match status" value="1"/>
</dbReference>
<dbReference type="GO" id="GO:0008233">
    <property type="term" value="F:peptidase activity"/>
    <property type="evidence" value="ECO:0007669"/>
    <property type="project" value="UniProtKB-KW"/>
</dbReference>
<dbReference type="Gene3D" id="3.30.479.30">
    <property type="entry name" value="Band 7 domain"/>
    <property type="match status" value="1"/>
</dbReference>
<keyword evidence="5" id="KW-0472">Membrane</keyword>
<dbReference type="InterPro" id="IPR010200">
    <property type="entry name" value="HflC"/>
</dbReference>